<dbReference type="PANTHER" id="PTHR24185">
    <property type="entry name" value="CALCIUM-INDEPENDENT PHOSPHOLIPASE A2-GAMMA"/>
    <property type="match status" value="1"/>
</dbReference>
<dbReference type="EMBL" id="NKCL01000619">
    <property type="protein sequence ID" value="RSL58927.1"/>
    <property type="molecule type" value="Genomic_DNA"/>
</dbReference>
<evidence type="ECO:0008006" key="3">
    <source>
        <dbReference type="Google" id="ProtNLM"/>
    </source>
</evidence>
<accession>A0A428Q0T6</accession>
<gene>
    <name evidence="1" type="ORF">CEP51_014006</name>
</gene>
<dbReference type="Proteomes" id="UP000287972">
    <property type="component" value="Unassembled WGS sequence"/>
</dbReference>
<proteinExistence type="predicted"/>
<organism evidence="1 2">
    <name type="scientific">Fusarium floridanum</name>
    <dbReference type="NCBI Taxonomy" id="1325733"/>
    <lineage>
        <taxon>Eukaryota</taxon>
        <taxon>Fungi</taxon>
        <taxon>Dikarya</taxon>
        <taxon>Ascomycota</taxon>
        <taxon>Pezizomycotina</taxon>
        <taxon>Sordariomycetes</taxon>
        <taxon>Hypocreomycetidae</taxon>
        <taxon>Hypocreales</taxon>
        <taxon>Nectriaceae</taxon>
        <taxon>Fusarium</taxon>
        <taxon>Fusarium solani species complex</taxon>
    </lineage>
</organism>
<dbReference type="GO" id="GO:0019369">
    <property type="term" value="P:arachidonate metabolic process"/>
    <property type="evidence" value="ECO:0007669"/>
    <property type="project" value="TreeGrafter"/>
</dbReference>
<protein>
    <recommendedName>
        <fullName evidence="3">PNPLA domain-containing protein</fullName>
    </recommendedName>
</protein>
<sequence>MAFGISSGGLIVADMFINGSSIEESSDKFEALAKHVFQRRKYVNAPFLPKFLTGLLPLLIESFAPLPSLFYLVDIAVSYFTDGLYPSRNMEDALKRIFSPDRSMLGITNATATGTLVGLPAATVDEKPKCQIFSNYNSGVPELYLLPLGIVFPPQHISGVGTFQDAGPLENDPLISALTAAATAFPLLEEPDFVVSLGT</sequence>
<feature type="non-terminal residue" evidence="1">
    <location>
        <position position="199"/>
    </location>
</feature>
<comment type="caution">
    <text evidence="1">The sequence shown here is derived from an EMBL/GenBank/DDBJ whole genome shotgun (WGS) entry which is preliminary data.</text>
</comment>
<dbReference type="GO" id="GO:0016020">
    <property type="term" value="C:membrane"/>
    <property type="evidence" value="ECO:0007669"/>
    <property type="project" value="TreeGrafter"/>
</dbReference>
<reference evidence="1 2" key="1">
    <citation type="submission" date="2017-06" db="EMBL/GenBank/DDBJ databases">
        <title>Comparative genomic analysis of Ambrosia Fusariam Clade fungi.</title>
        <authorList>
            <person name="Stajich J.E."/>
            <person name="Carrillo J."/>
            <person name="Kijimoto T."/>
            <person name="Eskalen A."/>
            <person name="O'Donnell K."/>
            <person name="Kasson M."/>
        </authorList>
    </citation>
    <scope>NUCLEOTIDE SEQUENCE [LARGE SCALE GENOMIC DNA]</scope>
    <source>
        <strain evidence="1 2">NRRL62606</strain>
    </source>
</reference>
<dbReference type="AlphaFoldDB" id="A0A428Q0T6"/>
<evidence type="ECO:0000313" key="2">
    <source>
        <dbReference type="Proteomes" id="UP000287972"/>
    </source>
</evidence>
<dbReference type="GO" id="GO:0047499">
    <property type="term" value="F:calcium-independent phospholipase A2 activity"/>
    <property type="evidence" value="ECO:0007669"/>
    <property type="project" value="TreeGrafter"/>
</dbReference>
<evidence type="ECO:0000313" key="1">
    <source>
        <dbReference type="EMBL" id="RSL58927.1"/>
    </source>
</evidence>
<dbReference type="SUPFAM" id="SSF52151">
    <property type="entry name" value="FabD/lysophospholipase-like"/>
    <property type="match status" value="1"/>
</dbReference>
<dbReference type="Gene3D" id="3.40.1090.10">
    <property type="entry name" value="Cytosolic phospholipase A2 catalytic domain"/>
    <property type="match status" value="1"/>
</dbReference>
<keyword evidence="2" id="KW-1185">Reference proteome</keyword>
<dbReference type="InterPro" id="IPR016035">
    <property type="entry name" value="Acyl_Trfase/lysoPLipase"/>
</dbReference>
<name>A0A428Q0T6_9HYPO</name>
<dbReference type="PANTHER" id="PTHR24185:SF8">
    <property type="entry name" value="PNPLA DOMAIN-CONTAINING PROTEIN"/>
    <property type="match status" value="1"/>
</dbReference>